<dbReference type="STRING" id="81409.SAMN04515656_103140"/>
<evidence type="ECO:0000256" key="1">
    <source>
        <dbReference type="ARBA" id="ARBA00022741"/>
    </source>
</evidence>
<evidence type="ECO:0000256" key="2">
    <source>
        <dbReference type="ARBA" id="ARBA00022840"/>
    </source>
</evidence>
<keyword evidence="3" id="KW-0963">Cytoplasm</keyword>
<dbReference type="InterPro" id="IPR027417">
    <property type="entry name" value="P-loop_NTPase"/>
</dbReference>
<dbReference type="GO" id="GO:0005737">
    <property type="term" value="C:cytoplasm"/>
    <property type="evidence" value="ECO:0007669"/>
    <property type="project" value="UniProtKB-SubCell"/>
</dbReference>
<comment type="similarity">
    <text evidence="3">Belongs to the CoaE family.</text>
</comment>
<evidence type="ECO:0000256" key="3">
    <source>
        <dbReference type="HAMAP-Rule" id="MF_00376"/>
    </source>
</evidence>
<evidence type="ECO:0000313" key="6">
    <source>
        <dbReference type="Proteomes" id="UP000199394"/>
    </source>
</evidence>
<dbReference type="NCBIfam" id="TIGR00152">
    <property type="entry name" value="dephospho-CoA kinase"/>
    <property type="match status" value="1"/>
</dbReference>
<dbReference type="EMBL" id="FNRK01000003">
    <property type="protein sequence ID" value="SEA08717.1"/>
    <property type="molecule type" value="Genomic_DNA"/>
</dbReference>
<dbReference type="Proteomes" id="UP000199394">
    <property type="component" value="Unassembled WGS sequence"/>
</dbReference>
<dbReference type="GO" id="GO:0004140">
    <property type="term" value="F:dephospho-CoA kinase activity"/>
    <property type="evidence" value="ECO:0007669"/>
    <property type="project" value="UniProtKB-UniRule"/>
</dbReference>
<comment type="function">
    <text evidence="3">Catalyzes the phosphorylation of the 3'-hydroxyl group of dephosphocoenzyme A to form coenzyme A.</text>
</comment>
<keyword evidence="3 5" id="KW-0418">Kinase</keyword>
<dbReference type="AlphaFoldDB" id="A0A1H3YAQ5"/>
<keyword evidence="6" id="KW-1185">Reference proteome</keyword>
<dbReference type="EC" id="2.7.1.24" evidence="3 4"/>
<dbReference type="PANTHER" id="PTHR10695">
    <property type="entry name" value="DEPHOSPHO-COA KINASE-RELATED"/>
    <property type="match status" value="1"/>
</dbReference>
<dbReference type="GO" id="GO:0005524">
    <property type="term" value="F:ATP binding"/>
    <property type="evidence" value="ECO:0007669"/>
    <property type="project" value="UniProtKB-UniRule"/>
</dbReference>
<accession>A0A1H3YAQ5</accession>
<keyword evidence="3" id="KW-0808">Transferase</keyword>
<gene>
    <name evidence="3" type="primary">coaE</name>
    <name evidence="5" type="ORF">SAMN04515656_103140</name>
</gene>
<organism evidence="5 6">
    <name type="scientific">Eubacterium aggregans</name>
    <dbReference type="NCBI Taxonomy" id="81409"/>
    <lineage>
        <taxon>Bacteria</taxon>
        <taxon>Bacillati</taxon>
        <taxon>Bacillota</taxon>
        <taxon>Clostridia</taxon>
        <taxon>Eubacteriales</taxon>
        <taxon>Eubacteriaceae</taxon>
        <taxon>Eubacterium</taxon>
    </lineage>
</organism>
<feature type="binding site" evidence="3">
    <location>
        <begin position="11"/>
        <end position="16"/>
    </location>
    <ligand>
        <name>ATP</name>
        <dbReference type="ChEBI" id="CHEBI:30616"/>
    </ligand>
</feature>
<evidence type="ECO:0000313" key="5">
    <source>
        <dbReference type="EMBL" id="SEA08717.1"/>
    </source>
</evidence>
<keyword evidence="1 3" id="KW-0547">Nucleotide-binding</keyword>
<comment type="subcellular location">
    <subcellularLocation>
        <location evidence="3">Cytoplasm</location>
    </subcellularLocation>
</comment>
<proteinExistence type="inferred from homology"/>
<evidence type="ECO:0000256" key="4">
    <source>
        <dbReference type="NCBIfam" id="TIGR00152"/>
    </source>
</evidence>
<keyword evidence="2 3" id="KW-0067">ATP-binding</keyword>
<dbReference type="InterPro" id="IPR001977">
    <property type="entry name" value="Depp_CoAkinase"/>
</dbReference>
<keyword evidence="3" id="KW-0173">Coenzyme A biosynthesis</keyword>
<dbReference type="RefSeq" id="WP_176966597.1">
    <property type="nucleotide sequence ID" value="NZ_FNRK01000003.1"/>
</dbReference>
<dbReference type="SUPFAM" id="SSF52540">
    <property type="entry name" value="P-loop containing nucleoside triphosphate hydrolases"/>
    <property type="match status" value="1"/>
</dbReference>
<reference evidence="5 6" key="1">
    <citation type="submission" date="2016-10" db="EMBL/GenBank/DDBJ databases">
        <authorList>
            <person name="de Groot N.N."/>
        </authorList>
    </citation>
    <scope>NUCLEOTIDE SEQUENCE [LARGE SCALE GENOMIC DNA]</scope>
    <source>
        <strain evidence="5 6">SR12</strain>
    </source>
</reference>
<dbReference type="Gene3D" id="3.40.50.300">
    <property type="entry name" value="P-loop containing nucleotide triphosphate hydrolases"/>
    <property type="match status" value="1"/>
</dbReference>
<name>A0A1H3YAQ5_9FIRM</name>
<comment type="pathway">
    <text evidence="3">Cofactor biosynthesis; coenzyme A biosynthesis; CoA from (R)-pantothenate: step 5/5.</text>
</comment>
<protein>
    <recommendedName>
        <fullName evidence="3 4">Dephospho-CoA kinase</fullName>
        <ecNumber evidence="3 4">2.7.1.24</ecNumber>
    </recommendedName>
    <alternativeName>
        <fullName evidence="3">Dephosphocoenzyme A kinase</fullName>
    </alternativeName>
</protein>
<dbReference type="Pfam" id="PF01121">
    <property type="entry name" value="CoaE"/>
    <property type="match status" value="1"/>
</dbReference>
<dbReference type="PANTHER" id="PTHR10695:SF46">
    <property type="entry name" value="BIFUNCTIONAL COENZYME A SYNTHASE-RELATED"/>
    <property type="match status" value="1"/>
</dbReference>
<comment type="catalytic activity">
    <reaction evidence="3">
        <text>3'-dephospho-CoA + ATP = ADP + CoA + H(+)</text>
        <dbReference type="Rhea" id="RHEA:18245"/>
        <dbReference type="ChEBI" id="CHEBI:15378"/>
        <dbReference type="ChEBI" id="CHEBI:30616"/>
        <dbReference type="ChEBI" id="CHEBI:57287"/>
        <dbReference type="ChEBI" id="CHEBI:57328"/>
        <dbReference type="ChEBI" id="CHEBI:456216"/>
        <dbReference type="EC" id="2.7.1.24"/>
    </reaction>
</comment>
<dbReference type="PROSITE" id="PS51219">
    <property type="entry name" value="DPCK"/>
    <property type="match status" value="1"/>
</dbReference>
<dbReference type="CDD" id="cd02022">
    <property type="entry name" value="DPCK"/>
    <property type="match status" value="1"/>
</dbReference>
<dbReference type="HAMAP" id="MF_00376">
    <property type="entry name" value="Dephospho_CoA_kinase"/>
    <property type="match status" value="1"/>
</dbReference>
<dbReference type="GO" id="GO:0015937">
    <property type="term" value="P:coenzyme A biosynthetic process"/>
    <property type="evidence" value="ECO:0007669"/>
    <property type="project" value="UniProtKB-UniRule"/>
</dbReference>
<dbReference type="UniPathway" id="UPA00241">
    <property type="reaction ID" value="UER00356"/>
</dbReference>
<sequence length="199" mass="22252">MKVIGLTGGIASGKSTVSRILREEFGIPIVDADQISRDVVAPGGAALERIAESFGSEYLMPEGGLDRKRMGALICEDPKAKNRLEGILHPIIEHHVENIIADYRARGMDLIVYDCPLLIEARQERFVDSVALVVTDIALRVQRLMERDGIAEDEARKKIAIQMSDDDKERYADFLISNDGDEEALREALSRLVMRWKNC</sequence>